<comment type="caution">
    <text evidence="2">The sequence shown here is derived from an EMBL/GenBank/DDBJ whole genome shotgun (WGS) entry which is preliminary data.</text>
</comment>
<protein>
    <submittedName>
        <fullName evidence="2">POXA3b laccase small subunit</fullName>
    </submittedName>
</protein>
<sequence>MLLARLLPLALVSAAWASTLNARQTTNTNAAISTIIDPVDVTARNVASTIDTLQANHSLSATTLATQLTILETSLKSATTQLAATAVSAGSTTVSPTNNQLGDTFGDTIQLVTTSLSGISAQGLVSNFASQMATLDPILSAAVKQFNTTAPLSFNLVHILMLDAQQFLTAEGLTATRTALGFT</sequence>
<dbReference type="AlphaFoldDB" id="A0AAD7FJ12"/>
<keyword evidence="1" id="KW-0732">Signal</keyword>
<evidence type="ECO:0000313" key="3">
    <source>
        <dbReference type="Proteomes" id="UP001221142"/>
    </source>
</evidence>
<proteinExistence type="predicted"/>
<gene>
    <name evidence="2" type="ORF">FB45DRAFT_57681</name>
</gene>
<dbReference type="Proteomes" id="UP001221142">
    <property type="component" value="Unassembled WGS sequence"/>
</dbReference>
<name>A0AAD7FJ12_9AGAR</name>
<organism evidence="2 3">
    <name type="scientific">Roridomyces roridus</name>
    <dbReference type="NCBI Taxonomy" id="1738132"/>
    <lineage>
        <taxon>Eukaryota</taxon>
        <taxon>Fungi</taxon>
        <taxon>Dikarya</taxon>
        <taxon>Basidiomycota</taxon>
        <taxon>Agaricomycotina</taxon>
        <taxon>Agaricomycetes</taxon>
        <taxon>Agaricomycetidae</taxon>
        <taxon>Agaricales</taxon>
        <taxon>Marasmiineae</taxon>
        <taxon>Mycenaceae</taxon>
        <taxon>Roridomyces</taxon>
    </lineage>
</organism>
<evidence type="ECO:0000313" key="2">
    <source>
        <dbReference type="EMBL" id="KAJ7627064.1"/>
    </source>
</evidence>
<feature type="chain" id="PRO_5042010385" evidence="1">
    <location>
        <begin position="18"/>
        <end position="183"/>
    </location>
</feature>
<feature type="signal peptide" evidence="1">
    <location>
        <begin position="1"/>
        <end position="17"/>
    </location>
</feature>
<dbReference type="EMBL" id="JARKIF010000011">
    <property type="protein sequence ID" value="KAJ7627064.1"/>
    <property type="molecule type" value="Genomic_DNA"/>
</dbReference>
<accession>A0AAD7FJ12</accession>
<keyword evidence="3" id="KW-1185">Reference proteome</keyword>
<reference evidence="2" key="1">
    <citation type="submission" date="2023-03" db="EMBL/GenBank/DDBJ databases">
        <title>Massive genome expansion in bonnet fungi (Mycena s.s.) driven by repeated elements and novel gene families across ecological guilds.</title>
        <authorList>
            <consortium name="Lawrence Berkeley National Laboratory"/>
            <person name="Harder C.B."/>
            <person name="Miyauchi S."/>
            <person name="Viragh M."/>
            <person name="Kuo A."/>
            <person name="Thoen E."/>
            <person name="Andreopoulos B."/>
            <person name="Lu D."/>
            <person name="Skrede I."/>
            <person name="Drula E."/>
            <person name="Henrissat B."/>
            <person name="Morin E."/>
            <person name="Kohler A."/>
            <person name="Barry K."/>
            <person name="LaButti K."/>
            <person name="Morin E."/>
            <person name="Salamov A."/>
            <person name="Lipzen A."/>
            <person name="Mereny Z."/>
            <person name="Hegedus B."/>
            <person name="Baldrian P."/>
            <person name="Stursova M."/>
            <person name="Weitz H."/>
            <person name="Taylor A."/>
            <person name="Grigoriev I.V."/>
            <person name="Nagy L.G."/>
            <person name="Martin F."/>
            <person name="Kauserud H."/>
        </authorList>
    </citation>
    <scope>NUCLEOTIDE SEQUENCE</scope>
    <source>
        <strain evidence="2">9284</strain>
    </source>
</reference>
<evidence type="ECO:0000256" key="1">
    <source>
        <dbReference type="SAM" id="SignalP"/>
    </source>
</evidence>